<organism evidence="3 4">
    <name type="scientific">Vreelandella janggokensis</name>
    <dbReference type="NCBI Taxonomy" id="370767"/>
    <lineage>
        <taxon>Bacteria</taxon>
        <taxon>Pseudomonadati</taxon>
        <taxon>Pseudomonadota</taxon>
        <taxon>Gammaproteobacteria</taxon>
        <taxon>Oceanospirillales</taxon>
        <taxon>Halomonadaceae</taxon>
        <taxon>Vreelandella</taxon>
    </lineage>
</organism>
<feature type="signal peptide" evidence="2">
    <location>
        <begin position="1"/>
        <end position="25"/>
    </location>
</feature>
<proteinExistence type="predicted"/>
<dbReference type="EMBL" id="JAKNQU010000003">
    <property type="protein sequence ID" value="MCZ0927638.1"/>
    <property type="molecule type" value="Genomic_DNA"/>
</dbReference>
<evidence type="ECO:0000313" key="3">
    <source>
        <dbReference type="EMBL" id="MCZ0927638.1"/>
    </source>
</evidence>
<feature type="chain" id="PRO_5047176417" evidence="2">
    <location>
        <begin position="26"/>
        <end position="121"/>
    </location>
</feature>
<name>A0ABT4IWW1_9GAMM</name>
<sequence>MKRLWTWPGATLLAMGLTLHLPLSAQSLEEPSMNPIRITMEGSEGAAFSAHWRITHEGETTEHIEENGTVPAEFNFEGTALEGTVKLLSDGDRLEVDIQKGSNRSRSSTQGKGGTLTVSIR</sequence>
<feature type="compositionally biased region" description="Polar residues" evidence="1">
    <location>
        <begin position="100"/>
        <end position="121"/>
    </location>
</feature>
<comment type="caution">
    <text evidence="3">The sequence shown here is derived from an EMBL/GenBank/DDBJ whole genome shotgun (WGS) entry which is preliminary data.</text>
</comment>
<evidence type="ECO:0000256" key="1">
    <source>
        <dbReference type="SAM" id="MobiDB-lite"/>
    </source>
</evidence>
<keyword evidence="4" id="KW-1185">Reference proteome</keyword>
<gene>
    <name evidence="3" type="ORF">L0635_11130</name>
</gene>
<reference evidence="3 4" key="1">
    <citation type="submission" date="2022-02" db="EMBL/GenBank/DDBJ databases">
        <title>Study of halophilic communities from a Mexican lake.</title>
        <authorList>
            <person name="Hernandez-Soto L.M."/>
            <person name="Martinez-Abarca F."/>
            <person name="Ramirez-Saad H.C."/>
            <person name="Aguirre-Garrido J.F."/>
        </authorList>
    </citation>
    <scope>NUCLEOTIDE SEQUENCE [LARGE SCALE GENOMIC DNA]</scope>
    <source>
        <strain evidence="3 4">Hjan13</strain>
    </source>
</reference>
<accession>A0ABT4IWW1</accession>
<keyword evidence="2" id="KW-0732">Signal</keyword>
<evidence type="ECO:0000313" key="4">
    <source>
        <dbReference type="Proteomes" id="UP001321125"/>
    </source>
</evidence>
<dbReference type="Proteomes" id="UP001321125">
    <property type="component" value="Unassembled WGS sequence"/>
</dbReference>
<dbReference type="RefSeq" id="WP_233337315.1">
    <property type="nucleotide sequence ID" value="NZ_JAKNQT010000002.1"/>
</dbReference>
<feature type="region of interest" description="Disordered" evidence="1">
    <location>
        <begin position="98"/>
        <end position="121"/>
    </location>
</feature>
<protein>
    <submittedName>
        <fullName evidence="3">Uncharacterized protein</fullName>
    </submittedName>
</protein>
<evidence type="ECO:0000256" key="2">
    <source>
        <dbReference type="SAM" id="SignalP"/>
    </source>
</evidence>